<gene>
    <name evidence="1" type="ORF">CPB84DRAFT_1803564</name>
</gene>
<sequence>MPSIVLSNELLDLIIYNIDADSLEGRKSLLACSQANRALHIMSQRRGFRDVVLPYSSLRDKDSNLVLVEDTKQIGARFLDLITRSPHIASYVRSLEINVTSRRAGPQPPLITSYAYAFSLHNIVSRLHNLKQFVAGPDLEIHPKWESIEKNTRELFRRIVPLVQVLELYLFYNFPISAFSGCYNLRELRTPSFTWDLQGGTTPPSDKKVRLRALDLLTYGVPNPKELISWFASPLSPFDISHLHDLKLSDPYYSAPHINGLLGCCANTLERLYLPIQLMSIRYQPKEEPTPDIPDFSSLLKLHHVTFTASIRAHFREMSINKVDTAGISYIASI</sequence>
<keyword evidence="2" id="KW-1185">Reference proteome</keyword>
<organism evidence="1 2">
    <name type="scientific">Gymnopilus junonius</name>
    <name type="common">Spectacular rustgill mushroom</name>
    <name type="synonym">Gymnopilus spectabilis subsp. junonius</name>
    <dbReference type="NCBI Taxonomy" id="109634"/>
    <lineage>
        <taxon>Eukaryota</taxon>
        <taxon>Fungi</taxon>
        <taxon>Dikarya</taxon>
        <taxon>Basidiomycota</taxon>
        <taxon>Agaricomycotina</taxon>
        <taxon>Agaricomycetes</taxon>
        <taxon>Agaricomycetidae</taxon>
        <taxon>Agaricales</taxon>
        <taxon>Agaricineae</taxon>
        <taxon>Hymenogastraceae</taxon>
        <taxon>Gymnopilus</taxon>
    </lineage>
</organism>
<reference evidence="1" key="1">
    <citation type="submission" date="2020-11" db="EMBL/GenBank/DDBJ databases">
        <authorList>
            <consortium name="DOE Joint Genome Institute"/>
            <person name="Ahrendt S."/>
            <person name="Riley R."/>
            <person name="Andreopoulos W."/>
            <person name="LaButti K."/>
            <person name="Pangilinan J."/>
            <person name="Ruiz-duenas F.J."/>
            <person name="Barrasa J.M."/>
            <person name="Sanchez-Garcia M."/>
            <person name="Camarero S."/>
            <person name="Miyauchi S."/>
            <person name="Serrano A."/>
            <person name="Linde D."/>
            <person name="Babiker R."/>
            <person name="Drula E."/>
            <person name="Ayuso-Fernandez I."/>
            <person name="Pacheco R."/>
            <person name="Padilla G."/>
            <person name="Ferreira P."/>
            <person name="Barriuso J."/>
            <person name="Kellner H."/>
            <person name="Castanera R."/>
            <person name="Alfaro M."/>
            <person name="Ramirez L."/>
            <person name="Pisabarro A.G."/>
            <person name="Kuo A."/>
            <person name="Tritt A."/>
            <person name="Lipzen A."/>
            <person name="He G."/>
            <person name="Yan M."/>
            <person name="Ng V."/>
            <person name="Cullen D."/>
            <person name="Martin F."/>
            <person name="Rosso M.-N."/>
            <person name="Henrissat B."/>
            <person name="Hibbett D."/>
            <person name="Martinez A.T."/>
            <person name="Grigoriev I.V."/>
        </authorList>
    </citation>
    <scope>NUCLEOTIDE SEQUENCE</scope>
    <source>
        <strain evidence="1">AH 44721</strain>
    </source>
</reference>
<accession>A0A9P5N819</accession>
<name>A0A9P5N819_GYMJU</name>
<evidence type="ECO:0008006" key="3">
    <source>
        <dbReference type="Google" id="ProtNLM"/>
    </source>
</evidence>
<proteinExistence type="predicted"/>
<comment type="caution">
    <text evidence="1">The sequence shown here is derived from an EMBL/GenBank/DDBJ whole genome shotgun (WGS) entry which is preliminary data.</text>
</comment>
<dbReference type="OrthoDB" id="2788229at2759"/>
<protein>
    <recommendedName>
        <fullName evidence="3">F-box domain-containing protein</fullName>
    </recommendedName>
</protein>
<evidence type="ECO:0000313" key="2">
    <source>
        <dbReference type="Proteomes" id="UP000724874"/>
    </source>
</evidence>
<dbReference type="Proteomes" id="UP000724874">
    <property type="component" value="Unassembled WGS sequence"/>
</dbReference>
<dbReference type="EMBL" id="JADNYJ010000410">
    <property type="protein sequence ID" value="KAF8869730.1"/>
    <property type="molecule type" value="Genomic_DNA"/>
</dbReference>
<evidence type="ECO:0000313" key="1">
    <source>
        <dbReference type="EMBL" id="KAF8869730.1"/>
    </source>
</evidence>
<dbReference type="AlphaFoldDB" id="A0A9P5N819"/>